<proteinExistence type="predicted"/>
<organism evidence="1 2">
    <name type="scientific">Melastoma candidum</name>
    <dbReference type="NCBI Taxonomy" id="119954"/>
    <lineage>
        <taxon>Eukaryota</taxon>
        <taxon>Viridiplantae</taxon>
        <taxon>Streptophyta</taxon>
        <taxon>Embryophyta</taxon>
        <taxon>Tracheophyta</taxon>
        <taxon>Spermatophyta</taxon>
        <taxon>Magnoliopsida</taxon>
        <taxon>eudicotyledons</taxon>
        <taxon>Gunneridae</taxon>
        <taxon>Pentapetalae</taxon>
        <taxon>rosids</taxon>
        <taxon>malvids</taxon>
        <taxon>Myrtales</taxon>
        <taxon>Melastomataceae</taxon>
        <taxon>Melastomatoideae</taxon>
        <taxon>Melastomateae</taxon>
        <taxon>Melastoma</taxon>
    </lineage>
</organism>
<accession>A0ACB9S1V6</accession>
<dbReference type="EMBL" id="CM042882">
    <property type="protein sequence ID" value="KAI4383613.1"/>
    <property type="molecule type" value="Genomic_DNA"/>
</dbReference>
<sequence>MDNRNSSAVKRARTDGSRRDDDWTCPSCGNVNFSFRTTCNMRNCTQPRPADHNSKSIVKTMQTPHGFSATSPYLGSGAPSSMFMGVPPYAASAFPGSSLPPYDVPFSGGSAYPFNYGNRFSGGSPYRAPLHLSGPPYSSGPMMANGGLYGIPPMIDRYGLNFPVSPSSLGPRPGFFPDDKVQRRSAEASRDDDWTCPNCGNVNFSFRTFCNMRKCNTPKPGSQGVKMDKNPKSKMPEGSWKCDQCSNINYPFRTKCNRQSCGADKPAEGEERAAQADNETEQ</sequence>
<keyword evidence="2" id="KW-1185">Reference proteome</keyword>
<dbReference type="Proteomes" id="UP001057402">
    <property type="component" value="Chromosome 3"/>
</dbReference>
<name>A0ACB9S1V6_9MYRT</name>
<evidence type="ECO:0000313" key="1">
    <source>
        <dbReference type="EMBL" id="KAI4383613.1"/>
    </source>
</evidence>
<protein>
    <submittedName>
        <fullName evidence="1">Uncharacterized protein</fullName>
    </submittedName>
</protein>
<evidence type="ECO:0000313" key="2">
    <source>
        <dbReference type="Proteomes" id="UP001057402"/>
    </source>
</evidence>
<reference evidence="2" key="1">
    <citation type="journal article" date="2023" name="Front. Plant Sci.">
        <title>Chromosomal-level genome assembly of Melastoma candidum provides insights into trichome evolution.</title>
        <authorList>
            <person name="Zhong Y."/>
            <person name="Wu W."/>
            <person name="Sun C."/>
            <person name="Zou P."/>
            <person name="Liu Y."/>
            <person name="Dai S."/>
            <person name="Zhou R."/>
        </authorList>
    </citation>
    <scope>NUCLEOTIDE SEQUENCE [LARGE SCALE GENOMIC DNA]</scope>
</reference>
<comment type="caution">
    <text evidence="1">The sequence shown here is derived from an EMBL/GenBank/DDBJ whole genome shotgun (WGS) entry which is preliminary data.</text>
</comment>
<gene>
    <name evidence="1" type="ORF">MLD38_009426</name>
</gene>